<evidence type="ECO:0000256" key="1">
    <source>
        <dbReference type="SAM" id="Phobius"/>
    </source>
</evidence>
<dbReference type="EMBL" id="JAUSVL010000001">
    <property type="protein sequence ID" value="MDQ0289952.1"/>
    <property type="molecule type" value="Genomic_DNA"/>
</dbReference>
<gene>
    <name evidence="2" type="ORF">J3R75_002059</name>
</gene>
<name>A0AAE3VGB4_9BACT</name>
<comment type="caution">
    <text evidence="2">The sequence shown here is derived from an EMBL/GenBank/DDBJ whole genome shotgun (WGS) entry which is preliminary data.</text>
</comment>
<evidence type="ECO:0000313" key="3">
    <source>
        <dbReference type="Proteomes" id="UP001238163"/>
    </source>
</evidence>
<organism evidence="2 3">
    <name type="scientific">Oligosphaera ethanolica</name>
    <dbReference type="NCBI Taxonomy" id="760260"/>
    <lineage>
        <taxon>Bacteria</taxon>
        <taxon>Pseudomonadati</taxon>
        <taxon>Lentisphaerota</taxon>
        <taxon>Oligosphaeria</taxon>
        <taxon>Oligosphaerales</taxon>
        <taxon>Oligosphaeraceae</taxon>
        <taxon>Oligosphaera</taxon>
    </lineage>
</organism>
<sequence>MDGYWFDGLCTAASSEGFWYGAAVGFILAFLLWCLAKLMFCRRSGCQSVRVADTEGGSFVITAQAVKSFVQWVAADYPELDLRLTKIKTLREGMALEIVFNVVPGAELAEIRQQFRERLFKEIEKRLGIVDQVKQINIEVDGYDARVDRIAKHNRGVKGTDSRRDDDSLIDA</sequence>
<protein>
    <recommendedName>
        <fullName evidence="4">Alkaline shock response membrane anchor protein AmaP</fullName>
    </recommendedName>
</protein>
<proteinExistence type="predicted"/>
<reference evidence="2" key="1">
    <citation type="submission" date="2023-07" db="EMBL/GenBank/DDBJ databases">
        <title>Genomic Encyclopedia of Type Strains, Phase IV (KMG-IV): sequencing the most valuable type-strain genomes for metagenomic binning, comparative biology and taxonomic classification.</title>
        <authorList>
            <person name="Goeker M."/>
        </authorList>
    </citation>
    <scope>NUCLEOTIDE SEQUENCE</scope>
    <source>
        <strain evidence="2">DSM 24202</strain>
    </source>
</reference>
<keyword evidence="1" id="KW-1133">Transmembrane helix</keyword>
<accession>A0AAE3VGB4</accession>
<evidence type="ECO:0008006" key="4">
    <source>
        <dbReference type="Google" id="ProtNLM"/>
    </source>
</evidence>
<dbReference type="RefSeq" id="WP_307261387.1">
    <property type="nucleotide sequence ID" value="NZ_JAUSVL010000001.1"/>
</dbReference>
<feature type="transmembrane region" description="Helical" evidence="1">
    <location>
        <begin position="18"/>
        <end position="40"/>
    </location>
</feature>
<evidence type="ECO:0000313" key="2">
    <source>
        <dbReference type="EMBL" id="MDQ0289952.1"/>
    </source>
</evidence>
<dbReference type="Proteomes" id="UP001238163">
    <property type="component" value="Unassembled WGS sequence"/>
</dbReference>
<dbReference type="AlphaFoldDB" id="A0AAE3VGB4"/>
<keyword evidence="1" id="KW-0812">Transmembrane</keyword>
<keyword evidence="1" id="KW-0472">Membrane</keyword>
<keyword evidence="3" id="KW-1185">Reference proteome</keyword>